<dbReference type="InterPro" id="IPR000644">
    <property type="entry name" value="CBS_dom"/>
</dbReference>
<evidence type="ECO:0000256" key="5">
    <source>
        <dbReference type="ARBA" id="ARBA00022842"/>
    </source>
</evidence>
<evidence type="ECO:0000256" key="8">
    <source>
        <dbReference type="PROSITE-ProRule" id="PRU00703"/>
    </source>
</evidence>
<comment type="function">
    <text evidence="9">Acts as a magnesium transporter.</text>
</comment>
<dbReference type="RefSeq" id="WP_377400424.1">
    <property type="nucleotide sequence ID" value="NZ_JBHTFQ010000002.1"/>
</dbReference>
<sequence>MKTQTIDIITRALKNGDMTPVAQVLRHEHPADIVGMIGTLPLRDVARVLLCLDHVRQATLFGYFNAETQVALAHAIDRADMARIFGAMAHDERADLFARLNEAQKEALLPGLAQAEREDLRKLAAYREGTVGSVMTSDYATLPPGLTTVEAVAHLRLIAPDAETIYHSYVVDDERRLVGSVSLRDLIVARDNALVSEVMRRDPPFLRAEDRRERAVELIRKYDVLALPVLNGGDRLAGIVTYDDAMDVAREAEDVNFHKTSAVAGLGTNMLDASFALLYRKRVPWLVILVFGNIFSGAGIAYFEDTIASYVALVFFLPLLVDSGGNAGSQSATLMVRALATGDVKLSDWGRMLGRELAVAAALGLTMALAVSGIGLVRGGPDIAVVVSATMVLIVLVGSVLGMSMPFILSRFRLDPAAASAPLITSLADAIGVVIYFAMATWFLGLTAG</sequence>
<protein>
    <recommendedName>
        <fullName evidence="9">Magnesium transporter MgtE</fullName>
    </recommendedName>
</protein>
<keyword evidence="8" id="KW-0129">CBS domain</keyword>
<keyword evidence="5 9" id="KW-0460">Magnesium</keyword>
<accession>A0ABW2UHM2</accession>
<evidence type="ECO:0000256" key="3">
    <source>
        <dbReference type="ARBA" id="ARBA00022448"/>
    </source>
</evidence>
<evidence type="ECO:0000313" key="11">
    <source>
        <dbReference type="EMBL" id="MFC7703678.1"/>
    </source>
</evidence>
<dbReference type="InterPro" id="IPR038076">
    <property type="entry name" value="MgtE_N_sf"/>
</dbReference>
<dbReference type="SMART" id="SM00116">
    <property type="entry name" value="CBS"/>
    <property type="match status" value="2"/>
</dbReference>
<name>A0ABW2UHM2_9RHOB</name>
<dbReference type="InterPro" id="IPR006668">
    <property type="entry name" value="Mg_transptr_MgtE_intracell_dom"/>
</dbReference>
<comment type="subunit">
    <text evidence="9">Homodimer.</text>
</comment>
<gene>
    <name evidence="11" type="primary">mgtE</name>
    <name evidence="11" type="ORF">ACFQXB_05675</name>
</gene>
<comment type="subcellular location">
    <subcellularLocation>
        <location evidence="9">Cell membrane</location>
        <topology evidence="9">Multi-pass membrane protein</topology>
    </subcellularLocation>
    <subcellularLocation>
        <location evidence="1">Membrane</location>
        <topology evidence="1">Multi-pass membrane protein</topology>
    </subcellularLocation>
</comment>
<comment type="caution">
    <text evidence="11">The sequence shown here is derived from an EMBL/GenBank/DDBJ whole genome shotgun (WGS) entry which is preliminary data.</text>
</comment>
<proteinExistence type="inferred from homology"/>
<keyword evidence="6 9" id="KW-1133">Transmembrane helix</keyword>
<dbReference type="InterPro" id="IPR036739">
    <property type="entry name" value="SLC41_membr_dom_sf"/>
</dbReference>
<dbReference type="EMBL" id="JBHTFQ010000002">
    <property type="protein sequence ID" value="MFC7703678.1"/>
    <property type="molecule type" value="Genomic_DNA"/>
</dbReference>
<dbReference type="Gene3D" id="3.10.580.10">
    <property type="entry name" value="CBS-domain"/>
    <property type="match status" value="1"/>
</dbReference>
<evidence type="ECO:0000259" key="10">
    <source>
        <dbReference type="PROSITE" id="PS51371"/>
    </source>
</evidence>
<dbReference type="PROSITE" id="PS51371">
    <property type="entry name" value="CBS"/>
    <property type="match status" value="2"/>
</dbReference>
<dbReference type="InterPro" id="IPR046342">
    <property type="entry name" value="CBS_dom_sf"/>
</dbReference>
<feature type="transmembrane region" description="Helical" evidence="9">
    <location>
        <begin position="357"/>
        <end position="377"/>
    </location>
</feature>
<dbReference type="Proteomes" id="UP001596516">
    <property type="component" value="Unassembled WGS sequence"/>
</dbReference>
<dbReference type="InterPro" id="IPR006669">
    <property type="entry name" value="MgtE_transporter"/>
</dbReference>
<dbReference type="SUPFAM" id="SSF158791">
    <property type="entry name" value="MgtE N-terminal domain-like"/>
    <property type="match status" value="1"/>
</dbReference>
<comment type="similarity">
    <text evidence="2 9">Belongs to the SLC41A transporter family.</text>
</comment>
<evidence type="ECO:0000256" key="2">
    <source>
        <dbReference type="ARBA" id="ARBA00009749"/>
    </source>
</evidence>
<dbReference type="CDD" id="cd04606">
    <property type="entry name" value="CBS_pair_Mg_transporter"/>
    <property type="match status" value="1"/>
</dbReference>
<feature type="domain" description="CBS" evidence="10">
    <location>
        <begin position="135"/>
        <end position="197"/>
    </location>
</feature>
<keyword evidence="3 9" id="KW-0813">Transport</keyword>
<evidence type="ECO:0000256" key="7">
    <source>
        <dbReference type="ARBA" id="ARBA00023136"/>
    </source>
</evidence>
<keyword evidence="9" id="KW-1003">Cell membrane</keyword>
<organism evidence="11 12">
    <name type="scientific">Plastorhodobacter daqingensis</name>
    <dbReference type="NCBI Taxonomy" id="1387281"/>
    <lineage>
        <taxon>Bacteria</taxon>
        <taxon>Pseudomonadati</taxon>
        <taxon>Pseudomonadota</taxon>
        <taxon>Alphaproteobacteria</taxon>
        <taxon>Rhodobacterales</taxon>
        <taxon>Paracoccaceae</taxon>
        <taxon>Plastorhodobacter</taxon>
    </lineage>
</organism>
<dbReference type="SUPFAM" id="SSF54631">
    <property type="entry name" value="CBS-domain pair"/>
    <property type="match status" value="1"/>
</dbReference>
<keyword evidence="12" id="KW-1185">Reference proteome</keyword>
<feature type="transmembrane region" description="Helical" evidence="9">
    <location>
        <begin position="383"/>
        <end position="409"/>
    </location>
</feature>
<evidence type="ECO:0000313" key="12">
    <source>
        <dbReference type="Proteomes" id="UP001596516"/>
    </source>
</evidence>
<dbReference type="Gene3D" id="1.25.60.10">
    <property type="entry name" value="MgtE N-terminal domain-like"/>
    <property type="match status" value="1"/>
</dbReference>
<dbReference type="Gene3D" id="1.10.357.20">
    <property type="entry name" value="SLC41 divalent cation transporters, integral membrane domain"/>
    <property type="match status" value="1"/>
</dbReference>
<comment type="caution">
    <text evidence="9">Lacks conserved residue(s) required for the propagation of feature annotation.</text>
</comment>
<feature type="transmembrane region" description="Helical" evidence="9">
    <location>
        <begin position="421"/>
        <end position="444"/>
    </location>
</feature>
<dbReference type="SUPFAM" id="SSF161093">
    <property type="entry name" value="MgtE membrane domain-like"/>
    <property type="match status" value="1"/>
</dbReference>
<evidence type="ECO:0000256" key="1">
    <source>
        <dbReference type="ARBA" id="ARBA00004141"/>
    </source>
</evidence>
<evidence type="ECO:0000256" key="9">
    <source>
        <dbReference type="RuleBase" id="RU362011"/>
    </source>
</evidence>
<feature type="domain" description="CBS" evidence="10">
    <location>
        <begin position="199"/>
        <end position="255"/>
    </location>
</feature>
<dbReference type="Pfam" id="PF00571">
    <property type="entry name" value="CBS"/>
    <property type="match status" value="2"/>
</dbReference>
<dbReference type="Pfam" id="PF01769">
    <property type="entry name" value="MgtE"/>
    <property type="match status" value="1"/>
</dbReference>
<keyword evidence="4 9" id="KW-0812">Transmembrane</keyword>
<dbReference type="PANTHER" id="PTHR43773:SF1">
    <property type="entry name" value="MAGNESIUM TRANSPORTER MGTE"/>
    <property type="match status" value="1"/>
</dbReference>
<dbReference type="Pfam" id="PF03448">
    <property type="entry name" value="MgtE_N"/>
    <property type="match status" value="1"/>
</dbReference>
<keyword evidence="9" id="KW-0479">Metal-binding</keyword>
<feature type="transmembrane region" description="Helical" evidence="9">
    <location>
        <begin position="283"/>
        <end position="303"/>
    </location>
</feature>
<dbReference type="InterPro" id="IPR006667">
    <property type="entry name" value="SLC41_membr_dom"/>
</dbReference>
<keyword evidence="7 9" id="KW-0472">Membrane</keyword>
<dbReference type="NCBIfam" id="TIGR00400">
    <property type="entry name" value="mgtE"/>
    <property type="match status" value="1"/>
</dbReference>
<evidence type="ECO:0000256" key="6">
    <source>
        <dbReference type="ARBA" id="ARBA00022989"/>
    </source>
</evidence>
<evidence type="ECO:0000256" key="4">
    <source>
        <dbReference type="ARBA" id="ARBA00022692"/>
    </source>
</evidence>
<dbReference type="PANTHER" id="PTHR43773">
    <property type="entry name" value="MAGNESIUM TRANSPORTER MGTE"/>
    <property type="match status" value="1"/>
</dbReference>
<dbReference type="SMART" id="SM00924">
    <property type="entry name" value="MgtE_N"/>
    <property type="match status" value="1"/>
</dbReference>
<reference evidence="12" key="1">
    <citation type="journal article" date="2019" name="Int. J. Syst. Evol. Microbiol.">
        <title>The Global Catalogue of Microorganisms (GCM) 10K type strain sequencing project: providing services to taxonomists for standard genome sequencing and annotation.</title>
        <authorList>
            <consortium name="The Broad Institute Genomics Platform"/>
            <consortium name="The Broad Institute Genome Sequencing Center for Infectious Disease"/>
            <person name="Wu L."/>
            <person name="Ma J."/>
        </authorList>
    </citation>
    <scope>NUCLEOTIDE SEQUENCE [LARGE SCALE GENOMIC DNA]</scope>
    <source>
        <strain evidence="12">CGMCC 1.12750</strain>
    </source>
</reference>